<name>A0A4Y7KV74_PAPSO</name>
<reference evidence="2 3" key="1">
    <citation type="journal article" date="2018" name="Science">
        <title>The opium poppy genome and morphinan production.</title>
        <authorList>
            <person name="Guo L."/>
            <person name="Winzer T."/>
            <person name="Yang X."/>
            <person name="Li Y."/>
            <person name="Ning Z."/>
            <person name="He Z."/>
            <person name="Teodor R."/>
            <person name="Lu Y."/>
            <person name="Bowser T.A."/>
            <person name="Graham I.A."/>
            <person name="Ye K."/>
        </authorList>
    </citation>
    <scope>NUCLEOTIDE SEQUENCE [LARGE SCALE GENOMIC DNA]</scope>
    <source>
        <strain evidence="3">cv. HN1</strain>
        <tissue evidence="2">Leaves</tissue>
    </source>
</reference>
<feature type="transmembrane region" description="Helical" evidence="1">
    <location>
        <begin position="35"/>
        <end position="57"/>
    </location>
</feature>
<keyword evidence="1" id="KW-0812">Transmembrane</keyword>
<evidence type="ECO:0000256" key="1">
    <source>
        <dbReference type="SAM" id="Phobius"/>
    </source>
</evidence>
<evidence type="ECO:0000313" key="3">
    <source>
        <dbReference type="Proteomes" id="UP000316621"/>
    </source>
</evidence>
<organism evidence="2 3">
    <name type="scientific">Papaver somniferum</name>
    <name type="common">Opium poppy</name>
    <dbReference type="NCBI Taxonomy" id="3469"/>
    <lineage>
        <taxon>Eukaryota</taxon>
        <taxon>Viridiplantae</taxon>
        <taxon>Streptophyta</taxon>
        <taxon>Embryophyta</taxon>
        <taxon>Tracheophyta</taxon>
        <taxon>Spermatophyta</taxon>
        <taxon>Magnoliopsida</taxon>
        <taxon>Ranunculales</taxon>
        <taxon>Papaveraceae</taxon>
        <taxon>Papaveroideae</taxon>
        <taxon>Papaver</taxon>
    </lineage>
</organism>
<dbReference type="Proteomes" id="UP000316621">
    <property type="component" value="Chromosome 9"/>
</dbReference>
<keyword evidence="3" id="KW-1185">Reference proteome</keyword>
<protein>
    <submittedName>
        <fullName evidence="2">Uncharacterized protein</fullName>
    </submittedName>
</protein>
<keyword evidence="1" id="KW-0472">Membrane</keyword>
<dbReference type="AlphaFoldDB" id="A0A4Y7KV74"/>
<evidence type="ECO:0000313" key="2">
    <source>
        <dbReference type="EMBL" id="RZC76270.1"/>
    </source>
</evidence>
<keyword evidence="1" id="KW-1133">Transmembrane helix</keyword>
<accession>A0A4Y7KV74</accession>
<dbReference type="EMBL" id="CM010723">
    <property type="protein sequence ID" value="RZC76270.1"/>
    <property type="molecule type" value="Genomic_DNA"/>
</dbReference>
<gene>
    <name evidence="2" type="ORF">C5167_000481</name>
</gene>
<dbReference type="Gramene" id="RZC76270">
    <property type="protein sequence ID" value="RZC76270"/>
    <property type="gene ID" value="C5167_000481"/>
</dbReference>
<sequence length="104" mass="11677">MTVKHPNPTANDWVAVSPATFNASTYKPTVRKPKYLTPLLVTAPIVQAPLYSHLALLGMKPIRRLGHEILAGLDPDAWKIKEQILVKVPIWIPPKNEQRFSECV</sequence>
<proteinExistence type="predicted"/>